<evidence type="ECO:0000313" key="1">
    <source>
        <dbReference type="Proteomes" id="UP000036681"/>
    </source>
</evidence>
<evidence type="ECO:0000313" key="2">
    <source>
        <dbReference type="WBParaSite" id="ALUE_0000854101-mRNA-1"/>
    </source>
</evidence>
<organism evidence="1 2">
    <name type="scientific">Ascaris lumbricoides</name>
    <name type="common">Giant roundworm</name>
    <dbReference type="NCBI Taxonomy" id="6252"/>
    <lineage>
        <taxon>Eukaryota</taxon>
        <taxon>Metazoa</taxon>
        <taxon>Ecdysozoa</taxon>
        <taxon>Nematoda</taxon>
        <taxon>Chromadorea</taxon>
        <taxon>Rhabditida</taxon>
        <taxon>Spirurina</taxon>
        <taxon>Ascaridomorpha</taxon>
        <taxon>Ascaridoidea</taxon>
        <taxon>Ascarididae</taxon>
        <taxon>Ascaris</taxon>
    </lineage>
</organism>
<dbReference type="WBParaSite" id="ALUE_0000854101-mRNA-1">
    <property type="protein sequence ID" value="ALUE_0000854101-mRNA-1"/>
    <property type="gene ID" value="ALUE_0000854101"/>
</dbReference>
<sequence length="33" mass="3548">MANNHSPSSKYYRSVLQSPVFVSSTCCVSSPLA</sequence>
<dbReference type="AlphaFoldDB" id="A0A0M3HYF3"/>
<dbReference type="Proteomes" id="UP000036681">
    <property type="component" value="Unplaced"/>
</dbReference>
<proteinExistence type="predicted"/>
<accession>A0A0M3HYF3</accession>
<protein>
    <submittedName>
        <fullName evidence="2">Uncharacterized protein</fullName>
    </submittedName>
</protein>
<reference evidence="2" key="1">
    <citation type="submission" date="2017-02" db="UniProtKB">
        <authorList>
            <consortium name="WormBaseParasite"/>
        </authorList>
    </citation>
    <scope>IDENTIFICATION</scope>
</reference>
<name>A0A0M3HYF3_ASCLU</name>
<keyword evidence="1" id="KW-1185">Reference proteome</keyword>